<proteinExistence type="predicted"/>
<name>A0A261UI11_9BORD</name>
<dbReference type="RefSeq" id="WP_094842981.1">
    <property type="nucleotide sequence ID" value="NZ_NEVS01000004.1"/>
</dbReference>
<protein>
    <submittedName>
        <fullName evidence="1">Uncharacterized protein</fullName>
    </submittedName>
</protein>
<comment type="caution">
    <text evidence="1">The sequence shown here is derived from an EMBL/GenBank/DDBJ whole genome shotgun (WGS) entry which is preliminary data.</text>
</comment>
<dbReference type="Proteomes" id="UP000215767">
    <property type="component" value="Unassembled WGS sequence"/>
</dbReference>
<gene>
    <name evidence="1" type="ORF">CAL28_20050</name>
</gene>
<keyword evidence="2" id="KW-1185">Reference proteome</keyword>
<dbReference type="EMBL" id="NEVS01000004">
    <property type="protein sequence ID" value="OZI61578.1"/>
    <property type="molecule type" value="Genomic_DNA"/>
</dbReference>
<organism evidence="1 2">
    <name type="scientific">Bordetella genomosp. 11</name>
    <dbReference type="NCBI Taxonomy" id="1416808"/>
    <lineage>
        <taxon>Bacteria</taxon>
        <taxon>Pseudomonadati</taxon>
        <taxon>Pseudomonadota</taxon>
        <taxon>Betaproteobacteria</taxon>
        <taxon>Burkholderiales</taxon>
        <taxon>Alcaligenaceae</taxon>
        <taxon>Bordetella</taxon>
    </lineage>
</organism>
<evidence type="ECO:0000313" key="2">
    <source>
        <dbReference type="Proteomes" id="UP000215767"/>
    </source>
</evidence>
<accession>A0A261UI11</accession>
<sequence length="86" mass="9120">MQTELIVAHLEAVDGVSIKPAKDGDVLQFALRGDLVAAKLAATGRRIGDIKSADVLAHLRHGGQVRGRLERTLSGPMAICTLVGRH</sequence>
<evidence type="ECO:0000313" key="1">
    <source>
        <dbReference type="EMBL" id="OZI61578.1"/>
    </source>
</evidence>
<reference evidence="2" key="1">
    <citation type="submission" date="2017-05" db="EMBL/GenBank/DDBJ databases">
        <title>Complete and WGS of Bordetella genogroups.</title>
        <authorList>
            <person name="Spilker T."/>
            <person name="Lipuma J."/>
        </authorList>
    </citation>
    <scope>NUCLEOTIDE SEQUENCE [LARGE SCALE GENOMIC DNA]</scope>
    <source>
        <strain evidence="2">AU8856</strain>
    </source>
</reference>
<dbReference type="AlphaFoldDB" id="A0A261UI11"/>